<dbReference type="PANTHER" id="PTHR43317">
    <property type="entry name" value="THERMOSPERMINE SYNTHASE ACAULIS5"/>
    <property type="match status" value="1"/>
</dbReference>
<dbReference type="PANTHER" id="PTHR43317:SF11">
    <property type="entry name" value="POLYAMINE AMINOPROPYLTRANSFERASE 2"/>
    <property type="match status" value="1"/>
</dbReference>
<dbReference type="RefSeq" id="WP_312550653.1">
    <property type="nucleotide sequence ID" value="NZ_JBHRVV010000001.1"/>
</dbReference>
<keyword evidence="7" id="KW-1185">Reference proteome</keyword>
<evidence type="ECO:0000313" key="7">
    <source>
        <dbReference type="Proteomes" id="UP001595665"/>
    </source>
</evidence>
<evidence type="ECO:0000259" key="5">
    <source>
        <dbReference type="PROSITE" id="PS51006"/>
    </source>
</evidence>
<feature type="active site" description="Proton acceptor" evidence="4">
    <location>
        <position position="140"/>
    </location>
</feature>
<dbReference type="SUPFAM" id="SSF53335">
    <property type="entry name" value="S-adenosyl-L-methionine-dependent methyltransferases"/>
    <property type="match status" value="1"/>
</dbReference>
<feature type="domain" description="PABS" evidence="5">
    <location>
        <begin position="1"/>
        <end position="234"/>
    </location>
</feature>
<sequence>MPHESDAARPQERQCAPLVRTRGNRRTLEFQPGDIQSEMLLSRPDALVLEYARAMMCFVLFVPQPRHILMVGLGGGSLVKFCHRHLPHTRITVLEISAEVIALRDQFHIPPDDARLRIVHADAADYIAAMPASADVILVDGFDAAGMPAALGSAAFYAACRRALRDGGVLVANLLSYDPHYAALQERIHAAFGGRVCQFEGIAGNNHILFALRAPARPGPASGSGPASAAAAARYVRYARYARLARWGAIHPPRPILLPVRLLNRLLARLVVAWLAWRPV</sequence>
<keyword evidence="3 4" id="KW-0620">Polyamine biosynthesis</keyword>
<evidence type="ECO:0000256" key="1">
    <source>
        <dbReference type="ARBA" id="ARBA00007867"/>
    </source>
</evidence>
<gene>
    <name evidence="6" type="ORF">ACFOPH_02590</name>
</gene>
<dbReference type="Proteomes" id="UP001595665">
    <property type="component" value="Unassembled WGS sequence"/>
</dbReference>
<keyword evidence="2 4" id="KW-0808">Transferase</keyword>
<evidence type="ECO:0000256" key="4">
    <source>
        <dbReference type="PROSITE-ProRule" id="PRU00354"/>
    </source>
</evidence>
<dbReference type="Gene3D" id="3.40.50.150">
    <property type="entry name" value="Vaccinia Virus protein VP39"/>
    <property type="match status" value="1"/>
</dbReference>
<comment type="similarity">
    <text evidence="1">Belongs to the spermidine/spermine synthase family.</text>
</comment>
<accession>A0ABV7PGQ7</accession>
<evidence type="ECO:0000313" key="6">
    <source>
        <dbReference type="EMBL" id="MFC3457139.1"/>
    </source>
</evidence>
<dbReference type="Pfam" id="PF01564">
    <property type="entry name" value="Spermine_synth"/>
    <property type="match status" value="1"/>
</dbReference>
<proteinExistence type="inferred from homology"/>
<evidence type="ECO:0000256" key="2">
    <source>
        <dbReference type="ARBA" id="ARBA00022679"/>
    </source>
</evidence>
<protein>
    <submittedName>
        <fullName evidence="6">Fused MFS/spermidine synthase</fullName>
    </submittedName>
</protein>
<dbReference type="InterPro" id="IPR029063">
    <property type="entry name" value="SAM-dependent_MTases_sf"/>
</dbReference>
<evidence type="ECO:0000256" key="3">
    <source>
        <dbReference type="ARBA" id="ARBA00023115"/>
    </source>
</evidence>
<dbReference type="PROSITE" id="PS51006">
    <property type="entry name" value="PABS_2"/>
    <property type="match status" value="1"/>
</dbReference>
<organism evidence="6 7">
    <name type="scientific">Massilia haematophila</name>
    <dbReference type="NCBI Taxonomy" id="457923"/>
    <lineage>
        <taxon>Bacteria</taxon>
        <taxon>Pseudomonadati</taxon>
        <taxon>Pseudomonadota</taxon>
        <taxon>Betaproteobacteria</taxon>
        <taxon>Burkholderiales</taxon>
        <taxon>Oxalobacteraceae</taxon>
        <taxon>Telluria group</taxon>
        <taxon>Massilia</taxon>
    </lineage>
</organism>
<dbReference type="CDD" id="cd02440">
    <property type="entry name" value="AdoMet_MTases"/>
    <property type="match status" value="1"/>
</dbReference>
<dbReference type="InterPro" id="IPR030374">
    <property type="entry name" value="PABS"/>
</dbReference>
<comment type="caution">
    <text evidence="6">The sequence shown here is derived from an EMBL/GenBank/DDBJ whole genome shotgun (WGS) entry which is preliminary data.</text>
</comment>
<dbReference type="NCBIfam" id="NF037959">
    <property type="entry name" value="MFS_SpdSyn"/>
    <property type="match status" value="1"/>
</dbReference>
<dbReference type="EMBL" id="JBHRVV010000001">
    <property type="protein sequence ID" value="MFC3457139.1"/>
    <property type="molecule type" value="Genomic_DNA"/>
</dbReference>
<reference evidence="7" key="1">
    <citation type="journal article" date="2019" name="Int. J. Syst. Evol. Microbiol.">
        <title>The Global Catalogue of Microorganisms (GCM) 10K type strain sequencing project: providing services to taxonomists for standard genome sequencing and annotation.</title>
        <authorList>
            <consortium name="The Broad Institute Genomics Platform"/>
            <consortium name="The Broad Institute Genome Sequencing Center for Infectious Disease"/>
            <person name="Wu L."/>
            <person name="Ma J."/>
        </authorList>
    </citation>
    <scope>NUCLEOTIDE SEQUENCE [LARGE SCALE GENOMIC DNA]</scope>
    <source>
        <strain evidence="7">CCM 7480</strain>
    </source>
</reference>
<name>A0ABV7PGQ7_9BURK</name>